<evidence type="ECO:0000313" key="2">
    <source>
        <dbReference type="Proteomes" id="UP001627154"/>
    </source>
</evidence>
<sequence>MVFSEVKAYPESVDHVQTFQRDSIARDLLDGNLLLMLRTFCWRTGKTPCGQQWVSRRRRVSLPCAREESQRYARARGRRIFESAVGLAV</sequence>
<comment type="caution">
    <text evidence="1">The sequence shown here is derived from an EMBL/GenBank/DDBJ whole genome shotgun (WGS) entry which is preliminary data.</text>
</comment>
<organism evidence="1 2">
    <name type="scientific">Trichogramma kaykai</name>
    <dbReference type="NCBI Taxonomy" id="54128"/>
    <lineage>
        <taxon>Eukaryota</taxon>
        <taxon>Metazoa</taxon>
        <taxon>Ecdysozoa</taxon>
        <taxon>Arthropoda</taxon>
        <taxon>Hexapoda</taxon>
        <taxon>Insecta</taxon>
        <taxon>Pterygota</taxon>
        <taxon>Neoptera</taxon>
        <taxon>Endopterygota</taxon>
        <taxon>Hymenoptera</taxon>
        <taxon>Apocrita</taxon>
        <taxon>Proctotrupomorpha</taxon>
        <taxon>Chalcidoidea</taxon>
        <taxon>Trichogrammatidae</taxon>
        <taxon>Trichogramma</taxon>
    </lineage>
</organism>
<reference evidence="1 2" key="1">
    <citation type="journal article" date="2024" name="bioRxiv">
        <title>A reference genome for Trichogramma kaykai: A tiny desert-dwelling parasitoid wasp with competing sex-ratio distorters.</title>
        <authorList>
            <person name="Culotta J."/>
            <person name="Lindsey A.R."/>
        </authorList>
    </citation>
    <scope>NUCLEOTIDE SEQUENCE [LARGE SCALE GENOMIC DNA]</scope>
    <source>
        <strain evidence="1 2">KSX58</strain>
    </source>
</reference>
<protein>
    <submittedName>
        <fullName evidence="1">Uncharacterized protein</fullName>
    </submittedName>
</protein>
<dbReference type="EMBL" id="JBJJXI010000111">
    <property type="protein sequence ID" value="KAL3391271.1"/>
    <property type="molecule type" value="Genomic_DNA"/>
</dbReference>
<dbReference type="AlphaFoldDB" id="A0ABD2WFF0"/>
<proteinExistence type="predicted"/>
<keyword evidence="2" id="KW-1185">Reference proteome</keyword>
<dbReference type="Proteomes" id="UP001627154">
    <property type="component" value="Unassembled WGS sequence"/>
</dbReference>
<gene>
    <name evidence="1" type="ORF">TKK_014005</name>
</gene>
<name>A0ABD2WFF0_9HYME</name>
<evidence type="ECO:0000313" key="1">
    <source>
        <dbReference type="EMBL" id="KAL3391271.1"/>
    </source>
</evidence>
<accession>A0ABD2WFF0</accession>